<keyword evidence="3" id="KW-1185">Reference proteome</keyword>
<gene>
    <name evidence="2" type="ORF">DC3_30090</name>
</gene>
<sequence length="305" mass="34662">MTHLETKLAQLSPLLHQWYTPEKLKHNLEEALQVELDRLQNLEFAKDFHDHCQVPGSEPADYLNRWMGETLIGIRFRALDLSRPFVDVILMPQLPGDAAGFLKVARQAATACALFQPKHARFFVPSHIDLGPLPEGFFWEKRYLALPIQEARQLPLPSRHGDITLQRPAELDFYEAYTQIYQDIAAVHPDHPEYATPESREDLQDLLEEGTLYQVMHEDQWIGVVAATRSAEEGLSGFVVTEMLLRPEFQGRGLGAAAQRHLIENLPALEDDVLFGTIDSRNTSAIRAALKNHRKDIGGYLWVKV</sequence>
<comment type="caution">
    <text evidence="2">The sequence shown here is derived from an EMBL/GenBank/DDBJ whole genome shotgun (WGS) entry which is preliminary data.</text>
</comment>
<dbReference type="PROSITE" id="PS51186">
    <property type="entry name" value="GNAT"/>
    <property type="match status" value="1"/>
</dbReference>
<feature type="domain" description="N-acetyltransferase" evidence="1">
    <location>
        <begin position="171"/>
        <end position="305"/>
    </location>
</feature>
<dbReference type="EMBL" id="BJXB01000013">
    <property type="protein sequence ID" value="GEM47374.1"/>
    <property type="molecule type" value="Genomic_DNA"/>
</dbReference>
<evidence type="ECO:0000313" key="3">
    <source>
        <dbReference type="Proteomes" id="UP000321306"/>
    </source>
</evidence>
<dbReference type="CDD" id="cd04301">
    <property type="entry name" value="NAT_SF"/>
    <property type="match status" value="1"/>
</dbReference>
<dbReference type="GO" id="GO:0016747">
    <property type="term" value="F:acyltransferase activity, transferring groups other than amino-acyl groups"/>
    <property type="evidence" value="ECO:0007669"/>
    <property type="project" value="InterPro"/>
</dbReference>
<dbReference type="SUPFAM" id="SSF55729">
    <property type="entry name" value="Acyl-CoA N-acyltransferases (Nat)"/>
    <property type="match status" value="1"/>
</dbReference>
<name>A0A511N3D3_DEIC1</name>
<dbReference type="Gene3D" id="3.40.630.30">
    <property type="match status" value="1"/>
</dbReference>
<dbReference type="Proteomes" id="UP000321306">
    <property type="component" value="Unassembled WGS sequence"/>
</dbReference>
<evidence type="ECO:0000313" key="2">
    <source>
        <dbReference type="EMBL" id="GEM47374.1"/>
    </source>
</evidence>
<proteinExistence type="predicted"/>
<dbReference type="RefSeq" id="WP_146885584.1">
    <property type="nucleotide sequence ID" value="NZ_BJXB01000013.1"/>
</dbReference>
<reference evidence="2 3" key="1">
    <citation type="submission" date="2019-07" db="EMBL/GenBank/DDBJ databases">
        <title>Whole genome shotgun sequence of Deinococcus cellulosilyticus NBRC 106333.</title>
        <authorList>
            <person name="Hosoyama A."/>
            <person name="Uohara A."/>
            <person name="Ohji S."/>
            <person name="Ichikawa N."/>
        </authorList>
    </citation>
    <scope>NUCLEOTIDE SEQUENCE [LARGE SCALE GENOMIC DNA]</scope>
    <source>
        <strain evidence="2 3">NBRC 106333</strain>
    </source>
</reference>
<protein>
    <recommendedName>
        <fullName evidence="1">N-acetyltransferase domain-containing protein</fullName>
    </recommendedName>
</protein>
<dbReference type="InterPro" id="IPR016181">
    <property type="entry name" value="Acyl_CoA_acyltransferase"/>
</dbReference>
<organism evidence="2 3">
    <name type="scientific">Deinococcus cellulosilyticus (strain DSM 18568 / NBRC 106333 / KACC 11606 / 5516J-15)</name>
    <dbReference type="NCBI Taxonomy" id="1223518"/>
    <lineage>
        <taxon>Bacteria</taxon>
        <taxon>Thermotogati</taxon>
        <taxon>Deinococcota</taxon>
        <taxon>Deinococci</taxon>
        <taxon>Deinococcales</taxon>
        <taxon>Deinococcaceae</taxon>
        <taxon>Deinococcus</taxon>
    </lineage>
</organism>
<evidence type="ECO:0000259" key="1">
    <source>
        <dbReference type="PROSITE" id="PS51186"/>
    </source>
</evidence>
<dbReference type="InterPro" id="IPR000182">
    <property type="entry name" value="GNAT_dom"/>
</dbReference>
<dbReference type="Pfam" id="PF00583">
    <property type="entry name" value="Acetyltransf_1"/>
    <property type="match status" value="1"/>
</dbReference>
<accession>A0A511N3D3</accession>
<dbReference type="OrthoDB" id="3825006at2"/>
<dbReference type="AlphaFoldDB" id="A0A511N3D3"/>